<dbReference type="AlphaFoldDB" id="A0A1G6MB99"/>
<keyword evidence="1" id="KW-0472">Membrane</keyword>
<name>A0A1G6MB99_9PSEU</name>
<gene>
    <name evidence="2" type="ORF">SAMN05216174_102467</name>
</gene>
<protein>
    <submittedName>
        <fullName evidence="2">Uncharacterized protein</fullName>
    </submittedName>
</protein>
<evidence type="ECO:0000256" key="1">
    <source>
        <dbReference type="SAM" id="Phobius"/>
    </source>
</evidence>
<sequence length="114" mass="12653">MGSVREALRVVLDFLGPGNLVLGIVLLIATPFVDRFLVRRKRISFRVLYNSKIGLGPEKPDDDDGPVRGQLATLAALLDRMSIVVIRIRNNGGYDIAPDDFDRPLSFTFGKRVV</sequence>
<accession>A0A1G6MB99</accession>
<keyword evidence="1" id="KW-1133">Transmembrane helix</keyword>
<reference evidence="3" key="1">
    <citation type="submission" date="2016-10" db="EMBL/GenBank/DDBJ databases">
        <authorList>
            <person name="Varghese N."/>
            <person name="Submissions S."/>
        </authorList>
    </citation>
    <scope>NUCLEOTIDE SEQUENCE [LARGE SCALE GENOMIC DNA]</scope>
    <source>
        <strain evidence="3">IBRC-M 10403</strain>
    </source>
</reference>
<dbReference type="Proteomes" id="UP000199501">
    <property type="component" value="Unassembled WGS sequence"/>
</dbReference>
<dbReference type="STRING" id="1271860.SAMN05216174_102467"/>
<keyword evidence="3" id="KW-1185">Reference proteome</keyword>
<evidence type="ECO:0000313" key="3">
    <source>
        <dbReference type="Proteomes" id="UP000199501"/>
    </source>
</evidence>
<organism evidence="2 3">
    <name type="scientific">Actinokineospora iranica</name>
    <dbReference type="NCBI Taxonomy" id="1271860"/>
    <lineage>
        <taxon>Bacteria</taxon>
        <taxon>Bacillati</taxon>
        <taxon>Actinomycetota</taxon>
        <taxon>Actinomycetes</taxon>
        <taxon>Pseudonocardiales</taxon>
        <taxon>Pseudonocardiaceae</taxon>
        <taxon>Actinokineospora</taxon>
    </lineage>
</organism>
<dbReference type="EMBL" id="FMZZ01000002">
    <property type="protein sequence ID" value="SDC52842.1"/>
    <property type="molecule type" value="Genomic_DNA"/>
</dbReference>
<evidence type="ECO:0000313" key="2">
    <source>
        <dbReference type="EMBL" id="SDC52842.1"/>
    </source>
</evidence>
<proteinExistence type="predicted"/>
<keyword evidence="1" id="KW-0812">Transmembrane</keyword>
<feature type="transmembrane region" description="Helical" evidence="1">
    <location>
        <begin position="20"/>
        <end position="38"/>
    </location>
</feature>